<dbReference type="EMBL" id="CP036287">
    <property type="protein sequence ID" value="QDU65111.1"/>
    <property type="molecule type" value="Genomic_DNA"/>
</dbReference>
<dbReference type="AlphaFoldDB" id="A0A518BDQ2"/>
<evidence type="ECO:0000313" key="1">
    <source>
        <dbReference type="EMBL" id="QDU65111.1"/>
    </source>
</evidence>
<organism evidence="1 2">
    <name type="scientific">Engelhardtia mirabilis</name>
    <dbReference type="NCBI Taxonomy" id="2528011"/>
    <lineage>
        <taxon>Bacteria</taxon>
        <taxon>Pseudomonadati</taxon>
        <taxon>Planctomycetota</taxon>
        <taxon>Planctomycetia</taxon>
        <taxon>Planctomycetia incertae sedis</taxon>
        <taxon>Engelhardtia</taxon>
    </lineage>
</organism>
<protein>
    <recommendedName>
        <fullName evidence="3">ELWxxDGT repeat protein</fullName>
    </recommendedName>
</protein>
<reference evidence="1 2" key="1">
    <citation type="submission" date="2019-02" db="EMBL/GenBank/DDBJ databases">
        <title>Deep-cultivation of Planctomycetes and their phenomic and genomic characterization uncovers novel biology.</title>
        <authorList>
            <person name="Wiegand S."/>
            <person name="Jogler M."/>
            <person name="Boedeker C."/>
            <person name="Pinto D."/>
            <person name="Vollmers J."/>
            <person name="Rivas-Marin E."/>
            <person name="Kohn T."/>
            <person name="Peeters S.H."/>
            <person name="Heuer A."/>
            <person name="Rast P."/>
            <person name="Oberbeckmann S."/>
            <person name="Bunk B."/>
            <person name="Jeske O."/>
            <person name="Meyerdierks A."/>
            <person name="Storesund J.E."/>
            <person name="Kallscheuer N."/>
            <person name="Luecker S."/>
            <person name="Lage O.M."/>
            <person name="Pohl T."/>
            <person name="Merkel B.J."/>
            <person name="Hornburger P."/>
            <person name="Mueller R.-W."/>
            <person name="Bruemmer F."/>
            <person name="Labrenz M."/>
            <person name="Spormann A.M."/>
            <person name="Op den Camp H."/>
            <person name="Overmann J."/>
            <person name="Amann R."/>
            <person name="Jetten M.S.M."/>
            <person name="Mascher T."/>
            <person name="Medema M.H."/>
            <person name="Devos D.P."/>
            <person name="Kaster A.-K."/>
            <person name="Ovreas L."/>
            <person name="Rohde M."/>
            <person name="Galperin M.Y."/>
            <person name="Jogler C."/>
        </authorList>
    </citation>
    <scope>NUCLEOTIDE SEQUENCE [LARGE SCALE GENOMIC DNA]</scope>
    <source>
        <strain evidence="1 2">Pla133</strain>
    </source>
</reference>
<evidence type="ECO:0000313" key="2">
    <source>
        <dbReference type="Proteomes" id="UP000316921"/>
    </source>
</evidence>
<proteinExistence type="predicted"/>
<evidence type="ECO:0008006" key="3">
    <source>
        <dbReference type="Google" id="ProtNLM"/>
    </source>
</evidence>
<accession>A0A518BDQ2</accession>
<sequence>MTDRPRSIAPAVLGGWILIFTLGAPASFAAPQNPIEPVADLNPQLAGGSGSMPGFLASDGTRTYFWAAGGDGSDDLWVSDGTPAGTHLIAPDLTSVSFAPTDLLDGGIVLPSGRVIVKAPTSVVPTHIWPVLFGTDGTVGGTEALYANTPDDLHVLSDLVEFQGEAWFVGELGPPVLQPIPGAPEGTLWRSDGTRAGTRPAFPAGVEPTPVTGPMLTVGGELYFVQASDISVAGDAPRILRTDGSGAAPAVVYVGPPDSDLALSNFMPSVGRILFTIFNQMSLGTSSTFEWWSIDVAGNNAETLANAFVLSKSESAVSGDRAYFSGKDAMGSVKVFISDGTQAGTAALPDNSQELVWPIFPTVIKPYKNGAVFVGLDPYTGAEPRFADANGVHLLVDAEPGILGSGVSEFVEWNGELYFHTQSTESIPGKLYRSDGTASGTKLVIDATAIGSAPLYAAGITQAGIVYRFDLKNGLGSEPWVVSGDTVKLVADIDPSGSLSSNPRELVRLGDKLVFVLAANILAPVLAISDGTTAGTQPIADADLLTGLGSIPTAVRLGDRALMRGGVGGVGRELLVTDGTAAGTLAVDLYPGAAGSTPSQLLRAGGRVWFSAETGPDFTRRLWVTDGTAAGTTQVADVTFVEVFGRATLFDAQGVGGADVFFVGLGAEGAELWRSDGTSAGTVLVADIAPGAASSSPRDGAVVGAEFCFSAIDAAHGREVWATDGSAAGTRLVADVTPGPASGVAVLDGVAFDGQLVVASAGGSLGLGPIAIEPVTGQVRRLVDPIVAAANPGLAGAAVGGFEPLADALLFATDGPTPTGGPARLWRATSATAFGEFLQIDVLDDFGAYLTDVGGGFALVGGVDASGVEPWVVRPIGNPTRLVDFFPGPASSSPSAGVRVGSRVLFTATDQFLGTELFKTSVATLGANVAEPFEGGCAAAGEPPILEPVGRPTLGANFDVRIVGAPASAPLVWVIDTGFVPASLFGPCAPLLPSPTFLALGQAGAGGVGLLDLAVPADPLLLDVALYFQTLVVEVPGPFLGIASLSDGLEVVVGP</sequence>
<gene>
    <name evidence="1" type="ORF">Pla133_01750</name>
</gene>
<name>A0A518BDQ2_9BACT</name>
<keyword evidence="2" id="KW-1185">Reference proteome</keyword>
<dbReference type="Proteomes" id="UP000316921">
    <property type="component" value="Chromosome"/>
</dbReference>
<dbReference type="KEGG" id="pbap:Pla133_01750"/>
<dbReference type="RefSeq" id="WP_419192003.1">
    <property type="nucleotide sequence ID" value="NZ_CP036287.1"/>
</dbReference>